<dbReference type="OrthoDB" id="414118at2759"/>
<comment type="caution">
    <text evidence="3">The sequence shown here is derived from an EMBL/GenBank/DDBJ whole genome shotgun (WGS) entry which is preliminary data.</text>
</comment>
<dbReference type="InterPro" id="IPR011010">
    <property type="entry name" value="DNA_brk_join_enz"/>
</dbReference>
<sequence length="1270" mass="137769">MDSPVVVAISGVVVGWLARDWTIPSPSKPDCNCHCSFSPAVPSVEGHSIGPWALLAICVIGAILVFSNTALALKVSLKDNFSGQNREIHFDVKGKSKGSLGIYGGSKGNEYIVVTPDHDMYSEILNVAENPDITNFWAGPGNGAIPAGVPNRSVYGFAPMTAAEVARFMHLGRQEADRLRGALGVAAAAAPAGVAAGGEVVVAAGAGGDAGQDGDGRVWVLAEMVMGKKIGDRVVPPVGHPCDGDVGLMRMVDSEGIDKPRLIHRVAESELSDFCDVRIGMARLSESCEGTDRAAGEDARTLEVKYGFNGERHRSFRESVKELQQTEFEDFPLEPRTALDYMRAISQIAESATAQHHMWLNSSGVPPGDRSVHEDQLLARVLDAALCYDSLNVCNLACVELICRRRQLIADAHASSPGQPSYLGAEHYLGDTYKAGGGIVVPALTDYVSRKMQAQSQILKEKRKLAEVTGGKGGKGKPSSPPKAPPQGKPSGGDLPLIQCLAIQDIIAAVKRLGAGPPADNSGASKALRVAASGYLGPEVSVGDVVGMDFSCLSLPSVGTAGVDLLSALDEPTRGVVSEFKMELEEGSNVFMSGADIQDCFYAVHIPSMMQDYFCLGFDVTREEAALISGSNSCDFGKDWVSPCINVLPMGFSWSFYLVQQIHQQSVLRSLSIDEDALFLENRPAPSIAKHSVTSMPYCDNIHCMSTDKDLCEEAKRKVTQDLGGLGFSIHEDEPASTSFFTLGGEVDGEAGQIRMVMGFVNGNWVVKQLGSLAGGMRDGVFGVYRRRSGLREGGRSARVLSSTQMGVKVSKAHTCRVLKKNTAPSAKVPKVKSGQLQNATQPVSQAAKKRVVKVELKKKQPREVRVVSALKSEEVKDAGKRAQLNRLTILEQKSISTEVRHQYQSFLLKFESFCRDSGLKWPLVKDVDAILADFLDVMFLDNRSAAEGEKVVAAVEFNNLKLKGCLVRSKRALRGWRKERPPQSRLPLPRLVAAGMAMVLASQGLKSMALKVMLDHDTYLRPGESIDIRCKDVIPPVAGAGKQYRWYGIVVRDIVDQKPDKAGIYDNTIALNSPGREYLGDLMWQQVKIAKKTSEFVFQFTAAEFRKKFQAAGERLQLKNLHPYQCRHGGASEDLNSGDRKAANGLYRTLLAQPYPWALADLIVVDDKWKCFNRMPSFSYQVLAAPPPVSDAVLNGGYGWTFIGVPVPSSDSDEPSETIARQHQEGRCNPCVFRNSLPGCDKGRTCSYCHLAWRCGDANKTQKSQWQRV</sequence>
<keyword evidence="2" id="KW-0812">Transmembrane</keyword>
<organism evidence="3">
    <name type="scientific">Cladocopium goreaui</name>
    <dbReference type="NCBI Taxonomy" id="2562237"/>
    <lineage>
        <taxon>Eukaryota</taxon>
        <taxon>Sar</taxon>
        <taxon>Alveolata</taxon>
        <taxon>Dinophyceae</taxon>
        <taxon>Suessiales</taxon>
        <taxon>Symbiodiniaceae</taxon>
        <taxon>Cladocopium</taxon>
    </lineage>
</organism>
<evidence type="ECO:0000313" key="4">
    <source>
        <dbReference type="EMBL" id="CAL4760719.1"/>
    </source>
</evidence>
<feature type="transmembrane region" description="Helical" evidence="2">
    <location>
        <begin position="52"/>
        <end position="73"/>
    </location>
</feature>
<keyword evidence="2" id="KW-0472">Membrane</keyword>
<keyword evidence="2" id="KW-1133">Transmembrane helix</keyword>
<reference evidence="4 5" key="2">
    <citation type="submission" date="2024-05" db="EMBL/GenBank/DDBJ databases">
        <authorList>
            <person name="Chen Y."/>
            <person name="Shah S."/>
            <person name="Dougan E. K."/>
            <person name="Thang M."/>
            <person name="Chan C."/>
        </authorList>
    </citation>
    <scope>NUCLEOTIDE SEQUENCE [LARGE SCALE GENOMIC DNA]</scope>
</reference>
<dbReference type="EMBL" id="CAMXCT020000072">
    <property type="protein sequence ID" value="CAL1126782.1"/>
    <property type="molecule type" value="Genomic_DNA"/>
</dbReference>
<evidence type="ECO:0000256" key="1">
    <source>
        <dbReference type="SAM" id="MobiDB-lite"/>
    </source>
</evidence>
<feature type="compositionally biased region" description="Pro residues" evidence="1">
    <location>
        <begin position="479"/>
        <end position="488"/>
    </location>
</feature>
<gene>
    <name evidence="3" type="ORF">C1SCF055_LOCUS1915</name>
</gene>
<proteinExistence type="predicted"/>
<evidence type="ECO:0000256" key="2">
    <source>
        <dbReference type="SAM" id="Phobius"/>
    </source>
</evidence>
<dbReference type="AlphaFoldDB" id="A0A9P1BHG1"/>
<reference evidence="3" key="1">
    <citation type="submission" date="2022-10" db="EMBL/GenBank/DDBJ databases">
        <authorList>
            <person name="Chen Y."/>
            <person name="Dougan E. K."/>
            <person name="Chan C."/>
            <person name="Rhodes N."/>
            <person name="Thang M."/>
        </authorList>
    </citation>
    <scope>NUCLEOTIDE SEQUENCE</scope>
</reference>
<evidence type="ECO:0000313" key="5">
    <source>
        <dbReference type="Proteomes" id="UP001152797"/>
    </source>
</evidence>
<name>A0A9P1BHG1_9DINO</name>
<dbReference type="SUPFAM" id="SSF56349">
    <property type="entry name" value="DNA breaking-rejoining enzymes"/>
    <property type="match status" value="1"/>
</dbReference>
<protein>
    <submittedName>
        <fullName evidence="3">Uncharacterized protein</fullName>
    </submittedName>
</protein>
<evidence type="ECO:0000313" key="3">
    <source>
        <dbReference type="EMBL" id="CAI3973407.1"/>
    </source>
</evidence>
<dbReference type="GO" id="GO:0003677">
    <property type="term" value="F:DNA binding"/>
    <property type="evidence" value="ECO:0007669"/>
    <property type="project" value="InterPro"/>
</dbReference>
<dbReference type="Proteomes" id="UP001152797">
    <property type="component" value="Unassembled WGS sequence"/>
</dbReference>
<dbReference type="EMBL" id="CAMXCT010000072">
    <property type="protein sequence ID" value="CAI3973407.1"/>
    <property type="molecule type" value="Genomic_DNA"/>
</dbReference>
<accession>A0A9P1BHG1</accession>
<dbReference type="EMBL" id="CAMXCT030000072">
    <property type="protein sequence ID" value="CAL4760719.1"/>
    <property type="molecule type" value="Genomic_DNA"/>
</dbReference>
<feature type="region of interest" description="Disordered" evidence="1">
    <location>
        <begin position="460"/>
        <end position="491"/>
    </location>
</feature>
<keyword evidence="5" id="KW-1185">Reference proteome</keyword>